<dbReference type="EMBL" id="BMAT01012134">
    <property type="protein sequence ID" value="GFR86857.1"/>
    <property type="molecule type" value="Genomic_DNA"/>
</dbReference>
<gene>
    <name evidence="1" type="ORF">ElyMa_006063800</name>
</gene>
<organism evidence="1 2">
    <name type="scientific">Elysia marginata</name>
    <dbReference type="NCBI Taxonomy" id="1093978"/>
    <lineage>
        <taxon>Eukaryota</taxon>
        <taxon>Metazoa</taxon>
        <taxon>Spiralia</taxon>
        <taxon>Lophotrochozoa</taxon>
        <taxon>Mollusca</taxon>
        <taxon>Gastropoda</taxon>
        <taxon>Heterobranchia</taxon>
        <taxon>Euthyneura</taxon>
        <taxon>Panpulmonata</taxon>
        <taxon>Sacoglossa</taxon>
        <taxon>Placobranchoidea</taxon>
        <taxon>Plakobranchidae</taxon>
        <taxon>Elysia</taxon>
    </lineage>
</organism>
<evidence type="ECO:0000313" key="2">
    <source>
        <dbReference type="Proteomes" id="UP000762676"/>
    </source>
</evidence>
<name>A0AAV4GM64_9GAST</name>
<comment type="caution">
    <text evidence="1">The sequence shown here is derived from an EMBL/GenBank/DDBJ whole genome shotgun (WGS) entry which is preliminary data.</text>
</comment>
<keyword evidence="2" id="KW-1185">Reference proteome</keyword>
<dbReference type="Proteomes" id="UP000762676">
    <property type="component" value="Unassembled WGS sequence"/>
</dbReference>
<protein>
    <submittedName>
        <fullName evidence="1">Uncharacterized protein</fullName>
    </submittedName>
</protein>
<reference evidence="1 2" key="1">
    <citation type="journal article" date="2021" name="Elife">
        <title>Chloroplast acquisition without the gene transfer in kleptoplastic sea slugs, Plakobranchus ocellatus.</title>
        <authorList>
            <person name="Maeda T."/>
            <person name="Takahashi S."/>
            <person name="Yoshida T."/>
            <person name="Shimamura S."/>
            <person name="Takaki Y."/>
            <person name="Nagai Y."/>
            <person name="Toyoda A."/>
            <person name="Suzuki Y."/>
            <person name="Arimoto A."/>
            <person name="Ishii H."/>
            <person name="Satoh N."/>
            <person name="Nishiyama T."/>
            <person name="Hasebe M."/>
            <person name="Maruyama T."/>
            <person name="Minagawa J."/>
            <person name="Obokata J."/>
            <person name="Shigenobu S."/>
        </authorList>
    </citation>
    <scope>NUCLEOTIDE SEQUENCE [LARGE SCALE GENOMIC DNA]</scope>
</reference>
<accession>A0AAV4GM64</accession>
<evidence type="ECO:0000313" key="1">
    <source>
        <dbReference type="EMBL" id="GFR86857.1"/>
    </source>
</evidence>
<dbReference type="AlphaFoldDB" id="A0AAV4GM64"/>
<proteinExistence type="predicted"/>
<sequence>MALKLSLQSSKISVFVISAVILGVTNVCLASQASDSDMSETLNYLRNKVDTLDSKLDILLERTEVKANASSESAGEQASEGTEEVIARPAQLISAQRIPLNGSGNRFIIRLKNTTEGEITARIFGDGGDRGLFSGEELVRVNCGVDLNKTNLFFKIKIQIINDATTQ</sequence>